<dbReference type="AlphaFoldDB" id="A0A645IF06"/>
<evidence type="ECO:0000313" key="1">
    <source>
        <dbReference type="EMBL" id="MPN49901.1"/>
    </source>
</evidence>
<accession>A0A645IF06</accession>
<name>A0A645IF06_9ZZZZ</name>
<protein>
    <submittedName>
        <fullName evidence="1">Uncharacterized protein</fullName>
    </submittedName>
</protein>
<gene>
    <name evidence="1" type="ORF">SDC9_197525</name>
</gene>
<organism evidence="1">
    <name type="scientific">bioreactor metagenome</name>
    <dbReference type="NCBI Taxonomy" id="1076179"/>
    <lineage>
        <taxon>unclassified sequences</taxon>
        <taxon>metagenomes</taxon>
        <taxon>ecological metagenomes</taxon>
    </lineage>
</organism>
<proteinExistence type="predicted"/>
<dbReference type="EMBL" id="VSSQ01113574">
    <property type="protein sequence ID" value="MPN49901.1"/>
    <property type="molecule type" value="Genomic_DNA"/>
</dbReference>
<sequence length="165" mass="17860">MSQRHGRLNFAHAIVFAAEEFAFAPFFAVAVGPPAGGGVMIALGAGEKPLVGGHQDAALPGPDHLVGVEADAAEIAPGAEESALKAAAASLRRILNHGQIAAAGDCHDFIHLRRQSEHMHRNHRLGAGCNRRLERRRIKRQRFVDVDDHRNRPDRHTAETVAKKV</sequence>
<comment type="caution">
    <text evidence="1">The sequence shown here is derived from an EMBL/GenBank/DDBJ whole genome shotgun (WGS) entry which is preliminary data.</text>
</comment>
<reference evidence="1" key="1">
    <citation type="submission" date="2019-08" db="EMBL/GenBank/DDBJ databases">
        <authorList>
            <person name="Kucharzyk K."/>
            <person name="Murdoch R.W."/>
            <person name="Higgins S."/>
            <person name="Loffler F."/>
        </authorList>
    </citation>
    <scope>NUCLEOTIDE SEQUENCE</scope>
</reference>